<dbReference type="InterPro" id="IPR034744">
    <property type="entry name" value="RH2"/>
</dbReference>
<reference evidence="3" key="2">
    <citation type="submission" date="2022-06" db="UniProtKB">
        <authorList>
            <consortium name="EnsemblMetazoa"/>
        </authorList>
    </citation>
    <scope>IDENTIFICATION</scope>
    <source>
        <strain evidence="3">DF5081</strain>
    </source>
</reference>
<dbReference type="Proteomes" id="UP000005237">
    <property type="component" value="Unassembled WGS sequence"/>
</dbReference>
<dbReference type="EnsemblMetazoa" id="CJA07119a.1">
    <property type="protein sequence ID" value="CJA07119a.1"/>
    <property type="gene ID" value="WBGene00126323"/>
</dbReference>
<keyword evidence="1" id="KW-0175">Coiled coil</keyword>
<evidence type="ECO:0000313" key="3">
    <source>
        <dbReference type="EnsemblMetazoa" id="CJA07119a.1"/>
    </source>
</evidence>
<name>A0A8R1DMS4_CAEJA</name>
<proteinExistence type="predicted"/>
<reference evidence="4" key="1">
    <citation type="submission" date="2010-08" db="EMBL/GenBank/DDBJ databases">
        <authorList>
            <consortium name="Caenorhabditis japonica Sequencing Consortium"/>
            <person name="Wilson R.K."/>
        </authorList>
    </citation>
    <scope>NUCLEOTIDE SEQUENCE [LARGE SCALE GENOMIC DNA]</scope>
    <source>
        <strain evidence="4">DF5081</strain>
    </source>
</reference>
<sequence>MSWESANAPRRTTTIALNLSPMTPPIPATTHTHFQLQNSIEKLIRQNEELLRKNASLQKQGRVIVEEKMEVLKRLEKTEESNIELKKLVKETDRACKDMQIANQDNNEPRFTLSELREVIKEKNILKGRVMELEEELEAFKPGAKREIMRLDDEEDEQADRLAA</sequence>
<dbReference type="AlphaFoldDB" id="A0A8R1DMS4"/>
<dbReference type="SUPFAM" id="SSF161256">
    <property type="entry name" value="RILP dimerisation region"/>
    <property type="match status" value="1"/>
</dbReference>
<dbReference type="Pfam" id="PF11461">
    <property type="entry name" value="RILP"/>
    <property type="match status" value="1"/>
</dbReference>
<keyword evidence="4" id="KW-1185">Reference proteome</keyword>
<feature type="coiled-coil region" evidence="1">
    <location>
        <begin position="33"/>
        <end position="136"/>
    </location>
</feature>
<protein>
    <submittedName>
        <fullName evidence="3">RH2 domain-containing protein</fullName>
    </submittedName>
</protein>
<evidence type="ECO:0000256" key="1">
    <source>
        <dbReference type="SAM" id="Coils"/>
    </source>
</evidence>
<dbReference type="GO" id="GO:0046983">
    <property type="term" value="F:protein dimerization activity"/>
    <property type="evidence" value="ECO:0007669"/>
    <property type="project" value="InterPro"/>
</dbReference>
<evidence type="ECO:0000313" key="4">
    <source>
        <dbReference type="Proteomes" id="UP000005237"/>
    </source>
</evidence>
<evidence type="ECO:0000259" key="2">
    <source>
        <dbReference type="PROSITE" id="PS51777"/>
    </source>
</evidence>
<dbReference type="PROSITE" id="PS51777">
    <property type="entry name" value="RH2"/>
    <property type="match status" value="1"/>
</dbReference>
<feature type="domain" description="RH2" evidence="2">
    <location>
        <begin position="108"/>
        <end position="164"/>
    </location>
</feature>
<organism evidence="3 4">
    <name type="scientific">Caenorhabditis japonica</name>
    <dbReference type="NCBI Taxonomy" id="281687"/>
    <lineage>
        <taxon>Eukaryota</taxon>
        <taxon>Metazoa</taxon>
        <taxon>Ecdysozoa</taxon>
        <taxon>Nematoda</taxon>
        <taxon>Chromadorea</taxon>
        <taxon>Rhabditida</taxon>
        <taxon>Rhabditina</taxon>
        <taxon>Rhabditomorpha</taxon>
        <taxon>Rhabditoidea</taxon>
        <taxon>Rhabditidae</taxon>
        <taxon>Peloderinae</taxon>
        <taxon>Caenorhabditis</taxon>
    </lineage>
</organism>
<dbReference type="InterPro" id="IPR021563">
    <property type="entry name" value="RILP_dimer"/>
</dbReference>
<accession>A0A8R1DMS4</accession>